<reference evidence="2 3" key="1">
    <citation type="submission" date="2023-04" db="EMBL/GenBank/DDBJ databases">
        <title>Tenacibaculum tangerinum sp. nov., isolated from sea tidal flat of South Korea.</title>
        <authorList>
            <person name="Lee S.H."/>
            <person name="Kim J.-J."/>
        </authorList>
    </citation>
    <scope>NUCLEOTIDE SEQUENCE [LARGE SCALE GENOMIC DNA]</scope>
    <source>
        <strain evidence="2 3">GRR-S3-23</strain>
    </source>
</reference>
<gene>
    <name evidence="2" type="ORF">P8625_06445</name>
</gene>
<name>A0ABY8L9D1_9FLAO</name>
<proteinExistence type="predicted"/>
<keyword evidence="1" id="KW-0812">Transmembrane</keyword>
<keyword evidence="1" id="KW-1133">Transmembrane helix</keyword>
<organism evidence="2 3">
    <name type="scientific">Tenacibaculum tangerinum</name>
    <dbReference type="NCBI Taxonomy" id="3038772"/>
    <lineage>
        <taxon>Bacteria</taxon>
        <taxon>Pseudomonadati</taxon>
        <taxon>Bacteroidota</taxon>
        <taxon>Flavobacteriia</taxon>
        <taxon>Flavobacteriales</taxon>
        <taxon>Flavobacteriaceae</taxon>
        <taxon>Tenacibaculum</taxon>
    </lineage>
</organism>
<evidence type="ECO:0000313" key="2">
    <source>
        <dbReference type="EMBL" id="WGH76783.1"/>
    </source>
</evidence>
<dbReference type="RefSeq" id="WP_279652643.1">
    <property type="nucleotide sequence ID" value="NZ_CP122539.1"/>
</dbReference>
<sequence>MRKQFLILILLFYIPIVGQNIKNDSLQDQNNILELEKKVLILETKLETVDSTNTKILNTVYWTLGGLMSVFIAIIGLNFFQNFNLNRKKIDSIKWELNNELFKAINTMTDSILKTNKELKKELKEDIDSGIKTSFQSFDYEINRLKDNYKEVYRSELIRKAFEHKEKNQMGYILNLIELLKLDIEKGHDFRIHESLQLITDCLDSGFKGNSDSITRLNATLKKLPEEYDLQKKNIESKMTL</sequence>
<dbReference type="EMBL" id="CP122539">
    <property type="protein sequence ID" value="WGH76783.1"/>
    <property type="molecule type" value="Genomic_DNA"/>
</dbReference>
<accession>A0ABY8L9D1</accession>
<keyword evidence="1" id="KW-0472">Membrane</keyword>
<protein>
    <submittedName>
        <fullName evidence="2">Uncharacterized protein</fullName>
    </submittedName>
</protein>
<dbReference type="Proteomes" id="UP001232001">
    <property type="component" value="Chromosome"/>
</dbReference>
<keyword evidence="3" id="KW-1185">Reference proteome</keyword>
<evidence type="ECO:0000256" key="1">
    <source>
        <dbReference type="SAM" id="Phobius"/>
    </source>
</evidence>
<feature type="transmembrane region" description="Helical" evidence="1">
    <location>
        <begin position="60"/>
        <end position="80"/>
    </location>
</feature>
<evidence type="ECO:0000313" key="3">
    <source>
        <dbReference type="Proteomes" id="UP001232001"/>
    </source>
</evidence>